<dbReference type="KEGG" id="aqu:100640274"/>
<dbReference type="Proteomes" id="UP000007879">
    <property type="component" value="Unassembled WGS sequence"/>
</dbReference>
<dbReference type="PANTHER" id="PTHR28574">
    <property type="entry name" value="RIKEN CDNA 6820408C15"/>
    <property type="match status" value="1"/>
</dbReference>
<name>A0A1X7VM17_AMPQE</name>
<reference evidence="4" key="1">
    <citation type="journal article" date="2010" name="Nature">
        <title>The Amphimedon queenslandica genome and the evolution of animal complexity.</title>
        <authorList>
            <person name="Srivastava M."/>
            <person name="Simakov O."/>
            <person name="Chapman J."/>
            <person name="Fahey B."/>
            <person name="Gauthier M.E."/>
            <person name="Mitros T."/>
            <person name="Richards G.S."/>
            <person name="Conaco C."/>
            <person name="Dacre M."/>
            <person name="Hellsten U."/>
            <person name="Larroux C."/>
            <person name="Putnam N.H."/>
            <person name="Stanke M."/>
            <person name="Adamska M."/>
            <person name="Darling A."/>
            <person name="Degnan S.M."/>
            <person name="Oakley T.H."/>
            <person name="Plachetzki D.C."/>
            <person name="Zhai Y."/>
            <person name="Adamski M."/>
            <person name="Calcino A."/>
            <person name="Cummins S.F."/>
            <person name="Goodstein D.M."/>
            <person name="Harris C."/>
            <person name="Jackson D.J."/>
            <person name="Leys S.P."/>
            <person name="Shu S."/>
            <person name="Woodcroft B.J."/>
            <person name="Vervoort M."/>
            <person name="Kosik K.S."/>
            <person name="Manning G."/>
            <person name="Degnan B.M."/>
            <person name="Rokhsar D.S."/>
        </authorList>
    </citation>
    <scope>NUCLEOTIDE SEQUENCE [LARGE SCALE GENOMIC DNA]</scope>
</reference>
<keyword evidence="4" id="KW-1185">Reference proteome</keyword>
<evidence type="ECO:0000256" key="1">
    <source>
        <dbReference type="SAM" id="Coils"/>
    </source>
</evidence>
<protein>
    <submittedName>
        <fullName evidence="3">Uncharacterized protein</fullName>
    </submittedName>
</protein>
<feature type="coiled-coil region" evidence="1">
    <location>
        <begin position="169"/>
        <end position="196"/>
    </location>
</feature>
<dbReference type="EnsemblMetazoa" id="XM_003383735.3">
    <property type="protein sequence ID" value="XP_003383783.1"/>
    <property type="gene ID" value="LOC100640274"/>
</dbReference>
<evidence type="ECO:0000256" key="2">
    <source>
        <dbReference type="SAM" id="MobiDB-lite"/>
    </source>
</evidence>
<dbReference type="InterPro" id="IPR029236">
    <property type="entry name" value="DUF4618"/>
</dbReference>
<gene>
    <name evidence="3" type="primary">100640274</name>
</gene>
<feature type="compositionally biased region" description="Basic residues" evidence="2">
    <location>
        <begin position="71"/>
        <end position="81"/>
    </location>
</feature>
<keyword evidence="1" id="KW-0175">Coiled coil</keyword>
<evidence type="ECO:0000313" key="4">
    <source>
        <dbReference type="Proteomes" id="UP000007879"/>
    </source>
</evidence>
<evidence type="ECO:0000313" key="3">
    <source>
        <dbReference type="EnsemblMetazoa" id="Aqu2.1.40875_001"/>
    </source>
</evidence>
<dbReference type="Pfam" id="PF15397">
    <property type="entry name" value="DUF4618"/>
    <property type="match status" value="1"/>
</dbReference>
<dbReference type="AlphaFoldDB" id="A0A1X7VM17"/>
<sequence length="364" mass="42486">MAFYVPNPYVHADYVQWERKRTSSLEFNSTLHHLSTLSIARKTSSQQAQQLMGNSQQPAALQQNVAGADTHHHHHHHHHHTVLGSNRLVHRPTPVAESPTQQLFKAMIVRKKETLEKYRSHLAQLQEKNLQLVMAIQSTDETTHEKVSHSLDKYHKFKGVISKVKQKGATELKDSIEDLESLKSEMESTLAKMRLELHEEEVMLTKSSKQLHTLLNYKEKDYPLKQVKIEQLQMNLDYLDEMHEREELELEESLQEERNKFERKMDEIRRQLETKASENWLAQMKRSVFARAIHNKVMEKELELQRKNEQELLNDINKLKSAIQKMMCEAGKNSILISPLMKLGKCTSQTEIQLEIPTNQELPV</sequence>
<dbReference type="InParanoid" id="A0A1X7VM17"/>
<dbReference type="STRING" id="400682.A0A1X7VM17"/>
<feature type="region of interest" description="Disordered" evidence="2">
    <location>
        <begin position="65"/>
        <end position="85"/>
    </location>
</feature>
<accession>A0A1X7VM17</accession>
<dbReference type="PANTHER" id="PTHR28574:SF1">
    <property type="entry name" value="RIKEN CDNA 6820408C15 GENE"/>
    <property type="match status" value="1"/>
</dbReference>
<reference evidence="3" key="2">
    <citation type="submission" date="2017-05" db="UniProtKB">
        <authorList>
            <consortium name="EnsemblMetazoa"/>
        </authorList>
    </citation>
    <scope>IDENTIFICATION</scope>
</reference>
<organism evidence="3">
    <name type="scientific">Amphimedon queenslandica</name>
    <name type="common">Sponge</name>
    <dbReference type="NCBI Taxonomy" id="400682"/>
    <lineage>
        <taxon>Eukaryota</taxon>
        <taxon>Metazoa</taxon>
        <taxon>Porifera</taxon>
        <taxon>Demospongiae</taxon>
        <taxon>Heteroscleromorpha</taxon>
        <taxon>Haplosclerida</taxon>
        <taxon>Niphatidae</taxon>
        <taxon>Amphimedon</taxon>
    </lineage>
</organism>
<proteinExistence type="predicted"/>
<feature type="coiled-coil region" evidence="1">
    <location>
        <begin position="229"/>
        <end position="329"/>
    </location>
</feature>
<dbReference type="OrthoDB" id="10003267at2759"/>
<dbReference type="OMA" id="CNHEDFL"/>
<dbReference type="EnsemblMetazoa" id="Aqu2.1.40875_001">
    <property type="protein sequence ID" value="Aqu2.1.40875_001"/>
    <property type="gene ID" value="Aqu2.1.40875"/>
</dbReference>